<dbReference type="Proteomes" id="UP001144205">
    <property type="component" value="Unassembled WGS sequence"/>
</dbReference>
<dbReference type="RefSeq" id="WP_281841980.1">
    <property type="nucleotide sequence ID" value="NZ_BROH01000004.1"/>
</dbReference>
<name>A0ABQ5LTB2_9RHOB</name>
<accession>A0ABQ5LTB2</accession>
<evidence type="ECO:0000313" key="4">
    <source>
        <dbReference type="Proteomes" id="UP001144205"/>
    </source>
</evidence>
<feature type="domain" description="Fe-S metabolism associated" evidence="2">
    <location>
        <begin position="10"/>
        <end position="130"/>
    </location>
</feature>
<evidence type="ECO:0000256" key="1">
    <source>
        <dbReference type="ARBA" id="ARBA00010282"/>
    </source>
</evidence>
<evidence type="ECO:0000259" key="2">
    <source>
        <dbReference type="Pfam" id="PF02657"/>
    </source>
</evidence>
<dbReference type="SUPFAM" id="SSF82649">
    <property type="entry name" value="SufE/NifU"/>
    <property type="match status" value="1"/>
</dbReference>
<organism evidence="3 4">
    <name type="scientific">Sinisalibacter aestuarii</name>
    <dbReference type="NCBI Taxonomy" id="2949426"/>
    <lineage>
        <taxon>Bacteria</taxon>
        <taxon>Pseudomonadati</taxon>
        <taxon>Pseudomonadota</taxon>
        <taxon>Alphaproteobacteria</taxon>
        <taxon>Rhodobacterales</taxon>
        <taxon>Roseobacteraceae</taxon>
        <taxon>Sinisalibacter</taxon>
    </lineage>
</organism>
<dbReference type="Gene3D" id="3.90.1010.10">
    <property type="match status" value="1"/>
</dbReference>
<reference evidence="3" key="1">
    <citation type="journal article" date="2023" name="Int. J. Syst. Evol. Microbiol.">
        <title>Sinisalibacter aestuarii sp. nov., isolated from estuarine sediment of the Arakawa River.</title>
        <authorList>
            <person name="Arafat S.T."/>
            <person name="Hirano S."/>
            <person name="Sato A."/>
            <person name="Takeuchi K."/>
            <person name="Yasuda T."/>
            <person name="Terahara T."/>
            <person name="Hamada M."/>
            <person name="Kobayashi T."/>
        </authorList>
    </citation>
    <scope>NUCLEOTIDE SEQUENCE</scope>
    <source>
        <strain evidence="3">B-399</strain>
    </source>
</reference>
<sequence>MATDAFESIVEDFEFLDDWEDRYAMVIDLGKRMEGLDDALKVPATKVDGCASQVWLVPRIDNGIFNFAGDSDGLIVKGVIAVLQALFNGVPLRDVAAIDAHAELGRLKLEEHLSGQRTNGLRAMVERIRKLAAEAA</sequence>
<dbReference type="PANTHER" id="PTHR43597:SF5">
    <property type="entry name" value="SUFE-LIKE PROTEIN 2, CHLOROPLASTIC"/>
    <property type="match status" value="1"/>
</dbReference>
<dbReference type="PANTHER" id="PTHR43597">
    <property type="entry name" value="SULFUR ACCEPTOR PROTEIN CSDE"/>
    <property type="match status" value="1"/>
</dbReference>
<dbReference type="EMBL" id="BROH01000004">
    <property type="protein sequence ID" value="GKY87988.1"/>
    <property type="molecule type" value="Genomic_DNA"/>
</dbReference>
<gene>
    <name evidence="3" type="ORF">STA1M1_18570</name>
</gene>
<comment type="similarity">
    <text evidence="1">Belongs to the SufE family.</text>
</comment>
<dbReference type="Pfam" id="PF02657">
    <property type="entry name" value="SufE"/>
    <property type="match status" value="1"/>
</dbReference>
<protein>
    <submittedName>
        <fullName evidence="3">Cysteine desulfurization protein SufE</fullName>
    </submittedName>
</protein>
<dbReference type="InterPro" id="IPR003808">
    <property type="entry name" value="Fe-S_metab-assoc_dom"/>
</dbReference>
<proteinExistence type="inferred from homology"/>
<evidence type="ECO:0000313" key="3">
    <source>
        <dbReference type="EMBL" id="GKY87988.1"/>
    </source>
</evidence>
<keyword evidence="4" id="KW-1185">Reference proteome</keyword>
<comment type="caution">
    <text evidence="3">The sequence shown here is derived from an EMBL/GenBank/DDBJ whole genome shotgun (WGS) entry which is preliminary data.</text>
</comment>